<dbReference type="PROSITE" id="PS50850">
    <property type="entry name" value="MFS"/>
    <property type="match status" value="1"/>
</dbReference>
<feature type="transmembrane region" description="Helical" evidence="7">
    <location>
        <begin position="360"/>
        <end position="380"/>
    </location>
</feature>
<feature type="compositionally biased region" description="Basic and acidic residues" evidence="6">
    <location>
        <begin position="834"/>
        <end position="855"/>
    </location>
</feature>
<evidence type="ECO:0000256" key="7">
    <source>
        <dbReference type="SAM" id="Phobius"/>
    </source>
</evidence>
<reference evidence="9 10" key="1">
    <citation type="submission" date="2020-05" db="EMBL/GenBank/DDBJ databases">
        <title>Identification and distribution of gene clusters putatively required for synthesis of sphingolipid metabolism inhibitors in phylogenetically diverse species of the filamentous fungus Fusarium.</title>
        <authorList>
            <person name="Kim H.-S."/>
            <person name="Busman M."/>
            <person name="Brown D.W."/>
            <person name="Divon H."/>
            <person name="Uhlig S."/>
            <person name="Proctor R.H."/>
        </authorList>
    </citation>
    <scope>NUCLEOTIDE SEQUENCE [LARGE SCALE GENOMIC DNA]</scope>
    <source>
        <strain evidence="9 10">NRRL 53147</strain>
    </source>
</reference>
<organism evidence="9 10">
    <name type="scientific">Fusarium mexicanum</name>
    <dbReference type="NCBI Taxonomy" id="751941"/>
    <lineage>
        <taxon>Eukaryota</taxon>
        <taxon>Fungi</taxon>
        <taxon>Dikarya</taxon>
        <taxon>Ascomycota</taxon>
        <taxon>Pezizomycotina</taxon>
        <taxon>Sordariomycetes</taxon>
        <taxon>Hypocreomycetidae</taxon>
        <taxon>Hypocreales</taxon>
        <taxon>Nectriaceae</taxon>
        <taxon>Fusarium</taxon>
        <taxon>Fusarium fujikuroi species complex</taxon>
    </lineage>
</organism>
<evidence type="ECO:0000256" key="6">
    <source>
        <dbReference type="SAM" id="MobiDB-lite"/>
    </source>
</evidence>
<protein>
    <submittedName>
        <fullName evidence="9">Major facilitator superfamily transporter</fullName>
    </submittedName>
</protein>
<dbReference type="GO" id="GO:0005886">
    <property type="term" value="C:plasma membrane"/>
    <property type="evidence" value="ECO:0007669"/>
    <property type="project" value="TreeGrafter"/>
</dbReference>
<feature type="compositionally biased region" description="Polar residues" evidence="6">
    <location>
        <begin position="856"/>
        <end position="875"/>
    </location>
</feature>
<dbReference type="InterPro" id="IPR011701">
    <property type="entry name" value="MFS"/>
</dbReference>
<dbReference type="InterPro" id="IPR036259">
    <property type="entry name" value="MFS_trans_sf"/>
</dbReference>
<feature type="transmembrane region" description="Helical" evidence="7">
    <location>
        <begin position="159"/>
        <end position="180"/>
    </location>
</feature>
<comment type="caution">
    <text evidence="9">The sequence shown here is derived from an EMBL/GenBank/DDBJ whole genome shotgun (WGS) entry which is preliminary data.</text>
</comment>
<feature type="compositionally biased region" description="Polar residues" evidence="6">
    <location>
        <begin position="1006"/>
        <end position="1018"/>
    </location>
</feature>
<dbReference type="GO" id="GO:0022857">
    <property type="term" value="F:transmembrane transporter activity"/>
    <property type="evidence" value="ECO:0007669"/>
    <property type="project" value="InterPro"/>
</dbReference>
<keyword evidence="4 7" id="KW-0472">Membrane</keyword>
<dbReference type="Gene3D" id="1.20.1250.20">
    <property type="entry name" value="MFS general substrate transporter like domains"/>
    <property type="match status" value="1"/>
</dbReference>
<feature type="region of interest" description="Disordered" evidence="6">
    <location>
        <begin position="1"/>
        <end position="30"/>
    </location>
</feature>
<evidence type="ECO:0000256" key="3">
    <source>
        <dbReference type="ARBA" id="ARBA00022989"/>
    </source>
</evidence>
<gene>
    <name evidence="9" type="ORF">FMEXI_3236</name>
</gene>
<sequence>MQRRTSRSQDPGYEMDTEPPAPSKPAETSLQNKGSTLILHNAAASSPEADPTENNDDKEYLTGWKLHSLSAALWISLFLSTLETTIVSTSLVSITNALNGFILRDWIVTSYLLTYTGFLTIYAKLSDVFGKKTMLLLALFIFTLFSGLCGAANNVVDLIILRALQGIGASGIYAMILAIAPSLVPISKYAKYMGVMSTVFITASVLGPILGGVISQHSTWRWVFLLKYDPAFMLHRDMLTQDHSLPGGAIAFVMVCVFLPASEESSNLSLLKVLRAKVRRSNWVRIDVLGIILLLAASVLLVFALEEGGTRYSWSNAIVIATLVLAVALFIAFGFWEVYVEKSPSKQEAVFPPSICKDRISSAMLLTTCFIGFPFVSMVVNIPQRAQAVYGMSPSRAGIILLPMMLTSPAATVLSGYLTGNAKVPPAYLIIIAAMLQVLGVGLTCSLSTDATDMPEAQYGYEVLMGVGFGMGLATVLTFARVVVSEANLRTNEAMLKSVRQHTSDPARVHYSVGLYVPLTVPTQAIRMTDSVGDNIEKCIVAFDDVLDALSRRVGMNLLFEDQIRNEQARFRGWRGNPDQRFSATSSTPIPCYVSHSREDNLRDLIGFLRYALYTIKKETNSSKQLSCSKNAIDIVGCGDDDRLIKDLALIFTDISHSISSLLKYTSVHDDEPCYNGTQDIRGERSPSPDSFVDDYGKSSYRDDENGCFLPDCGIDREVITKDIRHYLGDNAFVRLGYCEAIQTGSSRRGYFIMSQGKLTSGMIQKLQEDSKRWETVKNEAKKSGEEITGTRSGATTGPNVIQSMPETYQPPHRSRGEGSNQNQMGISPGDARQNQERSGNKVLRAELRPDHPDLSQKSIPRNPSATTSPDTGFASSPALPAIVGAIDTAATGQAKINSGTEVSNTTAAWIFGAVAAVTNGVTALATRQTAKASKRSAIAGEVAANASKRSAKAAEETCLIAQKHFEATIKDNKDRPPSPDTSQNISGAGVAAPSGKEQKSDTRSRTVVPQNTGTEASPLNAPPAVLSPGLPEPSGRGRVLRTMSNPRPGRREENHISLHLPPAKAEPTIIWPEVPTCEFGKPCNCEIIPKY</sequence>
<dbReference type="PANTHER" id="PTHR23501">
    <property type="entry name" value="MAJOR FACILITATOR SUPERFAMILY"/>
    <property type="match status" value="1"/>
</dbReference>
<feature type="transmembrane region" description="Helical" evidence="7">
    <location>
        <begin position="71"/>
        <end position="94"/>
    </location>
</feature>
<feature type="transmembrane region" description="Helical" evidence="7">
    <location>
        <begin position="427"/>
        <end position="449"/>
    </location>
</feature>
<feature type="region of interest" description="Disordered" evidence="6">
    <location>
        <begin position="776"/>
        <end position="877"/>
    </location>
</feature>
<comment type="subcellular location">
    <subcellularLocation>
        <location evidence="1">Membrane</location>
        <topology evidence="1">Multi-pass membrane protein</topology>
    </subcellularLocation>
</comment>
<feature type="transmembrane region" description="Helical" evidence="7">
    <location>
        <begin position="400"/>
        <end position="420"/>
    </location>
</feature>
<dbReference type="Pfam" id="PF07690">
    <property type="entry name" value="MFS_1"/>
    <property type="match status" value="1"/>
</dbReference>
<keyword evidence="3 7" id="KW-1133">Transmembrane helix</keyword>
<feature type="transmembrane region" description="Helical" evidence="7">
    <location>
        <begin position="283"/>
        <end position="305"/>
    </location>
</feature>
<feature type="compositionally biased region" description="Basic and acidic residues" evidence="6">
    <location>
        <begin position="968"/>
        <end position="978"/>
    </location>
</feature>
<dbReference type="Proteomes" id="UP000522262">
    <property type="component" value="Unassembled WGS sequence"/>
</dbReference>
<feature type="compositionally biased region" description="Polar residues" evidence="6">
    <location>
        <begin position="790"/>
        <end position="807"/>
    </location>
</feature>
<dbReference type="EMBL" id="JAAOAM010000068">
    <property type="protein sequence ID" value="KAF5551670.1"/>
    <property type="molecule type" value="Genomic_DNA"/>
</dbReference>
<feature type="transmembrane region" description="Helical" evidence="7">
    <location>
        <begin position="317"/>
        <end position="339"/>
    </location>
</feature>
<accession>A0A8H5JA80</accession>
<name>A0A8H5JA80_9HYPO</name>
<feature type="transmembrane region" description="Helical" evidence="7">
    <location>
        <begin position="192"/>
        <end position="214"/>
    </location>
</feature>
<dbReference type="Gene3D" id="1.20.1720.10">
    <property type="entry name" value="Multidrug resistance protein D"/>
    <property type="match status" value="1"/>
</dbReference>
<feature type="transmembrane region" description="Helical" evidence="7">
    <location>
        <begin position="461"/>
        <end position="484"/>
    </location>
</feature>
<feature type="domain" description="Major facilitator superfamily (MFS) profile" evidence="8">
    <location>
        <begin position="69"/>
        <end position="563"/>
    </location>
</feature>
<feature type="transmembrane region" description="Helical" evidence="7">
    <location>
        <begin position="243"/>
        <end position="262"/>
    </location>
</feature>
<keyword evidence="2 7" id="KW-0812">Transmembrane</keyword>
<feature type="compositionally biased region" description="Basic and acidic residues" evidence="6">
    <location>
        <begin position="776"/>
        <end position="786"/>
    </location>
</feature>
<evidence type="ECO:0000256" key="2">
    <source>
        <dbReference type="ARBA" id="ARBA00022692"/>
    </source>
</evidence>
<evidence type="ECO:0000256" key="1">
    <source>
        <dbReference type="ARBA" id="ARBA00004141"/>
    </source>
</evidence>
<dbReference type="PANTHER" id="PTHR23501:SF43">
    <property type="entry name" value="MULTIDRUG TRANSPORTER, PUTATIVE (AFU_ORTHOLOGUE AFUA_6G03040)-RELATED"/>
    <property type="match status" value="1"/>
</dbReference>
<proteinExistence type="predicted"/>
<evidence type="ECO:0000256" key="5">
    <source>
        <dbReference type="ARBA" id="ARBA00023180"/>
    </source>
</evidence>
<evidence type="ECO:0000259" key="8">
    <source>
        <dbReference type="PROSITE" id="PS50850"/>
    </source>
</evidence>
<dbReference type="InterPro" id="IPR020846">
    <property type="entry name" value="MFS_dom"/>
</dbReference>
<evidence type="ECO:0000313" key="9">
    <source>
        <dbReference type="EMBL" id="KAF5551670.1"/>
    </source>
</evidence>
<dbReference type="PRINTS" id="PR01036">
    <property type="entry name" value="TCRTETB"/>
</dbReference>
<feature type="transmembrane region" description="Helical" evidence="7">
    <location>
        <begin position="135"/>
        <end position="153"/>
    </location>
</feature>
<feature type="region of interest" description="Disordered" evidence="6">
    <location>
        <begin position="676"/>
        <end position="696"/>
    </location>
</feature>
<keyword evidence="5" id="KW-0325">Glycoprotein</keyword>
<feature type="transmembrane region" description="Helical" evidence="7">
    <location>
        <begin position="106"/>
        <end position="123"/>
    </location>
</feature>
<evidence type="ECO:0000256" key="4">
    <source>
        <dbReference type="ARBA" id="ARBA00023136"/>
    </source>
</evidence>
<keyword evidence="10" id="KW-1185">Reference proteome</keyword>
<dbReference type="SUPFAM" id="SSF103473">
    <property type="entry name" value="MFS general substrate transporter"/>
    <property type="match status" value="2"/>
</dbReference>
<feature type="region of interest" description="Disordered" evidence="6">
    <location>
        <begin position="968"/>
        <end position="1056"/>
    </location>
</feature>
<dbReference type="AlphaFoldDB" id="A0A8H5JA80"/>
<evidence type="ECO:0000313" key="10">
    <source>
        <dbReference type="Proteomes" id="UP000522262"/>
    </source>
</evidence>